<evidence type="ECO:0000313" key="8">
    <source>
        <dbReference type="Proteomes" id="UP000664277"/>
    </source>
</evidence>
<dbReference type="GO" id="GO:0043023">
    <property type="term" value="F:ribosomal large subunit binding"/>
    <property type="evidence" value="ECO:0007669"/>
    <property type="project" value="UniProtKB-UniRule"/>
</dbReference>
<dbReference type="GO" id="GO:0072344">
    <property type="term" value="P:rescue of stalled ribosome"/>
    <property type="evidence" value="ECO:0007669"/>
    <property type="project" value="UniProtKB-UniRule"/>
</dbReference>
<evidence type="ECO:0000256" key="2">
    <source>
        <dbReference type="ARBA" id="ARBA00022730"/>
    </source>
</evidence>
<dbReference type="Gene3D" id="3.10.290.10">
    <property type="entry name" value="RNA-binding S4 domain"/>
    <property type="match status" value="1"/>
</dbReference>
<evidence type="ECO:0000256" key="5">
    <source>
        <dbReference type="HAMAP-Rule" id="MF_00871"/>
    </source>
</evidence>
<sequence length="101" mass="11608">MRIDKWLKVSRLIKRRTVAQMACEQGRVYVNERPAKASLVLKAEDKVHIELGARAITVKVVSVPEKNVAAQDAAKLYEILEEIRRPPEVLEWLDEQSELDE</sequence>
<gene>
    <name evidence="5" type="primary">rqcP</name>
    <name evidence="7" type="ORF">J0M35_14695</name>
</gene>
<keyword evidence="2 5" id="KW-0699">rRNA-binding</keyword>
<dbReference type="AlphaFoldDB" id="A0A8J7TN21"/>
<dbReference type="CDD" id="cd00165">
    <property type="entry name" value="S4"/>
    <property type="match status" value="1"/>
</dbReference>
<keyword evidence="1 5" id="KW-0820">tRNA-binding</keyword>
<dbReference type="InterPro" id="IPR002942">
    <property type="entry name" value="S4_RNA-bd"/>
</dbReference>
<dbReference type="EMBL" id="JAFLCK010000022">
    <property type="protein sequence ID" value="MBN8661611.1"/>
    <property type="molecule type" value="Genomic_DNA"/>
</dbReference>
<dbReference type="GO" id="GO:0019843">
    <property type="term" value="F:rRNA binding"/>
    <property type="evidence" value="ECO:0007669"/>
    <property type="project" value="UniProtKB-UniRule"/>
</dbReference>
<evidence type="ECO:0000259" key="6">
    <source>
        <dbReference type="SMART" id="SM00363"/>
    </source>
</evidence>
<keyword evidence="3 5" id="KW-0694">RNA-binding</keyword>
<accession>A0A8J7TN21</accession>
<evidence type="ECO:0000256" key="4">
    <source>
        <dbReference type="ARBA" id="ARBA00022917"/>
    </source>
</evidence>
<dbReference type="PROSITE" id="PS50889">
    <property type="entry name" value="S4"/>
    <property type="match status" value="1"/>
</dbReference>
<evidence type="ECO:0000256" key="3">
    <source>
        <dbReference type="ARBA" id="ARBA00022884"/>
    </source>
</evidence>
<reference evidence="7" key="1">
    <citation type="submission" date="2021-02" db="EMBL/GenBank/DDBJ databases">
        <title>Genome-Resolved Metagenomics of a Microbial Community Performing Photosynthetic Biological Nutrient Removal.</title>
        <authorList>
            <person name="Mcdaniel E.A."/>
        </authorList>
    </citation>
    <scope>NUCLEOTIDE SEQUENCE</scope>
    <source>
        <strain evidence="7">UWPOB_OBS1</strain>
    </source>
</reference>
<comment type="similarity">
    <text evidence="5">Belongs to the RqcP family.</text>
</comment>
<dbReference type="GO" id="GO:0000049">
    <property type="term" value="F:tRNA binding"/>
    <property type="evidence" value="ECO:0007669"/>
    <property type="project" value="UniProtKB-UniRule"/>
</dbReference>
<proteinExistence type="inferred from homology"/>
<dbReference type="SMART" id="SM00363">
    <property type="entry name" value="S4"/>
    <property type="match status" value="1"/>
</dbReference>
<dbReference type="InterPro" id="IPR036986">
    <property type="entry name" value="S4_RNA-bd_sf"/>
</dbReference>
<dbReference type="Pfam" id="PF01479">
    <property type="entry name" value="S4"/>
    <property type="match status" value="1"/>
</dbReference>
<dbReference type="SUPFAM" id="SSF55174">
    <property type="entry name" value="Alpha-L RNA-binding motif"/>
    <property type="match status" value="1"/>
</dbReference>
<dbReference type="InterPro" id="IPR025490">
    <property type="entry name" value="RqcP"/>
</dbReference>
<organism evidence="7 8">
    <name type="scientific">Candidatus Obscuribacter phosphatis</name>
    <dbReference type="NCBI Taxonomy" id="1906157"/>
    <lineage>
        <taxon>Bacteria</taxon>
        <taxon>Bacillati</taxon>
        <taxon>Candidatus Melainabacteria</taxon>
        <taxon>Candidatus Obscuribacterales</taxon>
        <taxon>Candidatus Obscuribacteraceae</taxon>
        <taxon>Candidatus Obscuribacter</taxon>
    </lineage>
</organism>
<dbReference type="PIRSF" id="PIRSF038881">
    <property type="entry name" value="RNAbp_HP1423"/>
    <property type="match status" value="1"/>
</dbReference>
<protein>
    <recommendedName>
        <fullName evidence="5">RQC P-site tRNA stabilizing factor</fullName>
        <shortName evidence="5">RqcP</shortName>
    </recommendedName>
    <alternativeName>
        <fullName evidence="5">Ribosome-associated protein quality control protein P</fullName>
    </alternativeName>
</protein>
<comment type="caution">
    <text evidence="7">The sequence shown here is derived from an EMBL/GenBank/DDBJ whole genome shotgun (WGS) entry which is preliminary data.</text>
</comment>
<comment type="function">
    <text evidence="5">Key component of the ribosome quality control system (RQC), a ribosome-associated complex that mediates the extraction of incompletely synthesized nascent chains from stalled ribosomes and their subsequent degradation. RqcH recruits Ala-charged tRNA, and with RqcP directs the elongation of stalled nascent chains on 50S ribosomal subunits, leading to non-templated C-terminal alanine extensions (Ala tail). The Ala tail promotes nascent chain degradation. RqcP is associated with the translocation-like movement of the peptidyl-tRNA from the A-site into the P-site.</text>
</comment>
<feature type="domain" description="RNA-binding S4" evidence="6">
    <location>
        <begin position="1"/>
        <end position="69"/>
    </location>
</feature>
<dbReference type="HAMAP" id="MF_00871">
    <property type="entry name" value="RqcP"/>
    <property type="match status" value="1"/>
</dbReference>
<dbReference type="Proteomes" id="UP000664277">
    <property type="component" value="Unassembled WGS sequence"/>
</dbReference>
<comment type="subunit">
    <text evidence="5">Associates with stalled 50S ribosomal subunits. Binds to RqcH, 23S rRNA and the P-site tRNA. Does not require RqcH for association with 50S subunits.</text>
</comment>
<keyword evidence="4 5" id="KW-0648">Protein biosynthesis</keyword>
<evidence type="ECO:0000313" key="7">
    <source>
        <dbReference type="EMBL" id="MBN8661611.1"/>
    </source>
</evidence>
<evidence type="ECO:0000256" key="1">
    <source>
        <dbReference type="ARBA" id="ARBA00022555"/>
    </source>
</evidence>
<name>A0A8J7TN21_9BACT</name>